<accession>A0A7X1FXQ3</accession>
<evidence type="ECO:0000313" key="1">
    <source>
        <dbReference type="EMBL" id="MBC2668836.1"/>
    </source>
</evidence>
<proteinExistence type="predicted"/>
<dbReference type="InterPro" id="IPR006311">
    <property type="entry name" value="TAT_signal"/>
</dbReference>
<evidence type="ECO:0000313" key="2">
    <source>
        <dbReference type="Proteomes" id="UP000551327"/>
    </source>
</evidence>
<dbReference type="AlphaFoldDB" id="A0A7X1FXQ3"/>
<organism evidence="1 2">
    <name type="scientific">Novosphingobium piscinae</name>
    <dbReference type="NCBI Taxonomy" id="1507448"/>
    <lineage>
        <taxon>Bacteria</taxon>
        <taxon>Pseudomonadati</taxon>
        <taxon>Pseudomonadota</taxon>
        <taxon>Alphaproteobacteria</taxon>
        <taxon>Sphingomonadales</taxon>
        <taxon>Sphingomonadaceae</taxon>
        <taxon>Novosphingobium</taxon>
    </lineage>
</organism>
<dbReference type="InterPro" id="IPR027056">
    <property type="entry name" value="Gluconate_2DH_su3"/>
</dbReference>
<protein>
    <submittedName>
        <fullName evidence="1">Gluconate 2-dehydrogenase subunit 3 family protein</fullName>
    </submittedName>
</protein>
<reference evidence="1 2" key="1">
    <citation type="submission" date="2020-08" db="EMBL/GenBank/DDBJ databases">
        <title>The genome sequence of type strain Novosphingobium piscinae KCTC 42194.</title>
        <authorList>
            <person name="Liu Y."/>
        </authorList>
    </citation>
    <scope>NUCLEOTIDE SEQUENCE [LARGE SCALE GENOMIC DNA]</scope>
    <source>
        <strain evidence="1 2">KCTC 42194</strain>
    </source>
</reference>
<name>A0A7X1FXQ3_9SPHN</name>
<dbReference type="EMBL" id="JACLAX010000005">
    <property type="protein sequence ID" value="MBC2668836.1"/>
    <property type="molecule type" value="Genomic_DNA"/>
</dbReference>
<sequence length="207" mass="22015">MVTATARGWNRREFMGAAGLVALAFGLPAAAVTLSSLDPATAPTPAQRALFREVSQLVLPRTRTPGAGDVGAGDFVLLALAHGLDGARQPLAQPTPALLPHLRPDGTLDHAAWLEAELNRRAGGRFLRAAGRAGILAALDAEAYAEGRRDHPWRTVKGLILTGYYTTEIGGAQELRYELVPGRWEPDLPATPQTVAYSSDWTAVDFG</sequence>
<comment type="caution">
    <text evidence="1">The sequence shown here is derived from an EMBL/GenBank/DDBJ whole genome shotgun (WGS) entry which is preliminary data.</text>
</comment>
<keyword evidence="2" id="KW-1185">Reference proteome</keyword>
<dbReference type="RefSeq" id="WP_185678729.1">
    <property type="nucleotide sequence ID" value="NZ_JACLAX010000005.1"/>
</dbReference>
<dbReference type="Pfam" id="PF13618">
    <property type="entry name" value="Gluconate_2-dh3"/>
    <property type="match status" value="1"/>
</dbReference>
<dbReference type="Proteomes" id="UP000551327">
    <property type="component" value="Unassembled WGS sequence"/>
</dbReference>
<dbReference type="PROSITE" id="PS51318">
    <property type="entry name" value="TAT"/>
    <property type="match status" value="1"/>
</dbReference>
<gene>
    <name evidence="1" type="ORF">H7F53_06755</name>
</gene>